<sequence>MVERTMVEDSGGGGQRWWRAAAVEGSGGRAATVESNGGGEQRWWRAAVVEGSGGGGQRRWRAVTVESNDRKNAGGNIVHNIAMRVGTEPLPCDVKILGAIFSHPYFYSSEPIGSEAVTGHKQRLFCLVWDFVYPSAPGGIDNPMVNPFAPGAPRGGNIVHNIAMRVGTEPLPCDVKILGAIFSHPYFYSSEPIGSEAVTGHKQRLFCLVWDFVYPSAPGGIDNPMVNPFAPGAPSLDGLGCSKIIVCVASEDKIRDRGVWYLEGVRKSGWQGKLELFEEQVMRTESVIFPSKPLVEEASMENPPMAIFCWLCFSFLNTENRYIVVRCKNYKNLTIKCRIE</sequence>
<dbReference type="Proteomes" id="UP000053144">
    <property type="component" value="Chromosome 8"/>
</dbReference>
<dbReference type="SUPFAM" id="SSF53474">
    <property type="entry name" value="alpha/beta-Hydrolases"/>
    <property type="match status" value="1"/>
</dbReference>
<dbReference type="InterPro" id="IPR013094">
    <property type="entry name" value="AB_hydrolase_3"/>
</dbReference>
<dbReference type="PANTHER" id="PTHR23024:SF562">
    <property type="entry name" value="2-HYDROXYISOFLAVANONE DEHYDRATASE"/>
    <property type="match status" value="1"/>
</dbReference>
<dbReference type="AlphaFoldDB" id="A0A0L9V6G9"/>
<feature type="domain" description="Alpha/beta hydrolase fold-3" evidence="2">
    <location>
        <begin position="154"/>
        <end position="280"/>
    </location>
</feature>
<dbReference type="InterPro" id="IPR029058">
    <property type="entry name" value="AB_hydrolase_fold"/>
</dbReference>
<protein>
    <recommendedName>
        <fullName evidence="2">Alpha/beta hydrolase fold-3 domain-containing protein</fullName>
    </recommendedName>
</protein>
<dbReference type="InterPro" id="IPR050466">
    <property type="entry name" value="Carboxylest/Gibb_receptor"/>
</dbReference>
<evidence type="ECO:0000313" key="3">
    <source>
        <dbReference type="EMBL" id="KOM50284.1"/>
    </source>
</evidence>
<dbReference type="Gene3D" id="3.40.50.1820">
    <property type="entry name" value="alpha/beta hydrolase"/>
    <property type="match status" value="1"/>
</dbReference>
<accession>A0A0L9V6G9</accession>
<comment type="similarity">
    <text evidence="1">Belongs to the 'GDXG' lipolytic enzyme family.</text>
</comment>
<dbReference type="Gramene" id="KOM50284">
    <property type="protein sequence ID" value="KOM50284"/>
    <property type="gene ID" value="LR48_Vigan08g111100"/>
</dbReference>
<gene>
    <name evidence="3" type="ORF">LR48_Vigan08g111100</name>
</gene>
<dbReference type="PANTHER" id="PTHR23024">
    <property type="entry name" value="ARYLACETAMIDE DEACETYLASE"/>
    <property type="match status" value="1"/>
</dbReference>
<organism evidence="3 4">
    <name type="scientific">Phaseolus angularis</name>
    <name type="common">Azuki bean</name>
    <name type="synonym">Vigna angularis</name>
    <dbReference type="NCBI Taxonomy" id="3914"/>
    <lineage>
        <taxon>Eukaryota</taxon>
        <taxon>Viridiplantae</taxon>
        <taxon>Streptophyta</taxon>
        <taxon>Embryophyta</taxon>
        <taxon>Tracheophyta</taxon>
        <taxon>Spermatophyta</taxon>
        <taxon>Magnoliopsida</taxon>
        <taxon>eudicotyledons</taxon>
        <taxon>Gunneridae</taxon>
        <taxon>Pentapetalae</taxon>
        <taxon>rosids</taxon>
        <taxon>fabids</taxon>
        <taxon>Fabales</taxon>
        <taxon>Fabaceae</taxon>
        <taxon>Papilionoideae</taxon>
        <taxon>50 kb inversion clade</taxon>
        <taxon>NPAAA clade</taxon>
        <taxon>indigoferoid/millettioid clade</taxon>
        <taxon>Phaseoleae</taxon>
        <taxon>Vigna</taxon>
    </lineage>
</organism>
<proteinExistence type="inferred from homology"/>
<name>A0A0L9V6G9_PHAAN</name>
<reference evidence="4" key="1">
    <citation type="journal article" date="2015" name="Proc. Natl. Acad. Sci. U.S.A.">
        <title>Genome sequencing of adzuki bean (Vigna angularis) provides insight into high starch and low fat accumulation and domestication.</title>
        <authorList>
            <person name="Yang K."/>
            <person name="Tian Z."/>
            <person name="Chen C."/>
            <person name="Luo L."/>
            <person name="Zhao B."/>
            <person name="Wang Z."/>
            <person name="Yu L."/>
            <person name="Li Y."/>
            <person name="Sun Y."/>
            <person name="Li W."/>
            <person name="Chen Y."/>
            <person name="Li Y."/>
            <person name="Zhang Y."/>
            <person name="Ai D."/>
            <person name="Zhao J."/>
            <person name="Shang C."/>
            <person name="Ma Y."/>
            <person name="Wu B."/>
            <person name="Wang M."/>
            <person name="Gao L."/>
            <person name="Sun D."/>
            <person name="Zhang P."/>
            <person name="Guo F."/>
            <person name="Wang W."/>
            <person name="Li Y."/>
            <person name="Wang J."/>
            <person name="Varshney R.K."/>
            <person name="Wang J."/>
            <person name="Ling H.Q."/>
            <person name="Wan P."/>
        </authorList>
    </citation>
    <scope>NUCLEOTIDE SEQUENCE</scope>
    <source>
        <strain evidence="4">cv. Jingnong 6</strain>
    </source>
</reference>
<dbReference type="Pfam" id="PF07859">
    <property type="entry name" value="Abhydrolase_3"/>
    <property type="match status" value="1"/>
</dbReference>
<evidence type="ECO:0000256" key="1">
    <source>
        <dbReference type="ARBA" id="ARBA00010515"/>
    </source>
</evidence>
<dbReference type="STRING" id="3914.A0A0L9V6G9"/>
<evidence type="ECO:0000259" key="2">
    <source>
        <dbReference type="Pfam" id="PF07859"/>
    </source>
</evidence>
<dbReference type="GO" id="GO:0016787">
    <property type="term" value="F:hydrolase activity"/>
    <property type="evidence" value="ECO:0007669"/>
    <property type="project" value="InterPro"/>
</dbReference>
<evidence type="ECO:0000313" key="4">
    <source>
        <dbReference type="Proteomes" id="UP000053144"/>
    </source>
</evidence>
<dbReference type="EMBL" id="CM003378">
    <property type="protein sequence ID" value="KOM50284.1"/>
    <property type="molecule type" value="Genomic_DNA"/>
</dbReference>